<dbReference type="InterPro" id="IPR011610">
    <property type="entry name" value="SAM_mthyl_Trfase_ML2640-like"/>
</dbReference>
<dbReference type="SUPFAM" id="SSF53335">
    <property type="entry name" value="S-adenosyl-L-methionine-dependent methyltransferases"/>
    <property type="match status" value="1"/>
</dbReference>
<comment type="caution">
    <text evidence="5">The sequence shown here is derived from an EMBL/GenBank/DDBJ whole genome shotgun (WGS) entry which is preliminary data.</text>
</comment>
<name>A0A561PLY3_9BACT</name>
<dbReference type="Pfam" id="PF04072">
    <property type="entry name" value="LCM"/>
    <property type="match status" value="1"/>
</dbReference>
<keyword evidence="4" id="KW-0949">S-adenosyl-L-methionine</keyword>
<dbReference type="GO" id="GO:0032259">
    <property type="term" value="P:methylation"/>
    <property type="evidence" value="ECO:0007669"/>
    <property type="project" value="UniProtKB-KW"/>
</dbReference>
<protein>
    <recommendedName>
        <fullName evidence="4">S-adenosyl-L-methionine-dependent methyltransferase</fullName>
        <ecNumber evidence="4">2.1.1.-</ecNumber>
    </recommendedName>
</protein>
<accession>A0A561PLY3</accession>
<evidence type="ECO:0000256" key="4">
    <source>
        <dbReference type="RuleBase" id="RU362030"/>
    </source>
</evidence>
<dbReference type="InterPro" id="IPR029063">
    <property type="entry name" value="SAM-dependent_MTases_sf"/>
</dbReference>
<proteinExistence type="inferred from homology"/>
<dbReference type="InterPro" id="IPR007213">
    <property type="entry name" value="Ppm1/Ppm2/Tcmp"/>
</dbReference>
<dbReference type="AlphaFoldDB" id="A0A561PLY3"/>
<comment type="similarity">
    <text evidence="1 4">Belongs to the UPF0677 family.</text>
</comment>
<dbReference type="PANTHER" id="PTHR43619">
    <property type="entry name" value="S-ADENOSYL-L-METHIONINE-DEPENDENT METHYLTRANSFERASE YKTD-RELATED"/>
    <property type="match status" value="1"/>
</dbReference>
<keyword evidence="3 5" id="KW-0808">Transferase</keyword>
<dbReference type="PANTHER" id="PTHR43619:SF2">
    <property type="entry name" value="S-ADENOSYL-L-METHIONINE-DEPENDENT METHYLTRANSFERASES SUPERFAMILY PROTEIN"/>
    <property type="match status" value="1"/>
</dbReference>
<reference evidence="5 6" key="1">
    <citation type="submission" date="2019-06" db="EMBL/GenBank/DDBJ databases">
        <title>Sorghum-associated microbial communities from plants grown in Nebraska, USA.</title>
        <authorList>
            <person name="Schachtman D."/>
        </authorList>
    </citation>
    <scope>NUCLEOTIDE SEQUENCE [LARGE SCALE GENOMIC DNA]</scope>
    <source>
        <strain evidence="5 6">1209</strain>
    </source>
</reference>
<dbReference type="Gene3D" id="3.40.50.150">
    <property type="entry name" value="Vaccinia Virus protein VP39"/>
    <property type="match status" value="1"/>
</dbReference>
<evidence type="ECO:0000256" key="3">
    <source>
        <dbReference type="ARBA" id="ARBA00022679"/>
    </source>
</evidence>
<sequence length="293" mass="33764">MSRSPANKSGIYMATFRAIESSGPEKERLFHDPFATAFLSKSWQIIIACCSIQLIRKIVAASIQIRWPGTFTAAAARTKLIDDMICHAIKNEGINQVIILNATYDTRPHRLSPGLPVHYVELDHPDIQRRKRSIINSLGGLPAVHVDYIPLDMNTESISDVIPQLFHREHYKSLFLWEGVTSSQEARQAEMIFHYIKQLRSGTQIIFTYADRAVLENPKAFYGFHRIDRLLKRAGENWDFGMCPNELRTYLDSYNMELRYEGGATDYRAQYFGEKSKNMKGYEYFRLARAEVK</sequence>
<comment type="function">
    <text evidence="4">Exhibits S-adenosyl-L-methionine-dependent methyltransferase activity.</text>
</comment>
<dbReference type="RefSeq" id="WP_145671531.1">
    <property type="nucleotide sequence ID" value="NZ_VIWO01000006.1"/>
</dbReference>
<gene>
    <name evidence="5" type="ORF">FHW36_106343</name>
</gene>
<evidence type="ECO:0000256" key="1">
    <source>
        <dbReference type="ARBA" id="ARBA00008138"/>
    </source>
</evidence>
<keyword evidence="2 4" id="KW-0489">Methyltransferase</keyword>
<dbReference type="EC" id="2.1.1.-" evidence="4"/>
<keyword evidence="6" id="KW-1185">Reference proteome</keyword>
<dbReference type="EMBL" id="VIWO01000006">
    <property type="protein sequence ID" value="TWF39116.1"/>
    <property type="molecule type" value="Genomic_DNA"/>
</dbReference>
<evidence type="ECO:0000256" key="2">
    <source>
        <dbReference type="ARBA" id="ARBA00022603"/>
    </source>
</evidence>
<dbReference type="Proteomes" id="UP000320811">
    <property type="component" value="Unassembled WGS sequence"/>
</dbReference>
<dbReference type="GO" id="GO:0008168">
    <property type="term" value="F:methyltransferase activity"/>
    <property type="evidence" value="ECO:0007669"/>
    <property type="project" value="UniProtKB-UniRule"/>
</dbReference>
<organism evidence="5 6">
    <name type="scientific">Chitinophaga polysaccharea</name>
    <dbReference type="NCBI Taxonomy" id="1293035"/>
    <lineage>
        <taxon>Bacteria</taxon>
        <taxon>Pseudomonadati</taxon>
        <taxon>Bacteroidota</taxon>
        <taxon>Chitinophagia</taxon>
        <taxon>Chitinophagales</taxon>
        <taxon>Chitinophagaceae</taxon>
        <taxon>Chitinophaga</taxon>
    </lineage>
</organism>
<dbReference type="NCBIfam" id="TIGR00027">
    <property type="entry name" value="mthyl_TIGR00027"/>
    <property type="match status" value="1"/>
</dbReference>
<dbReference type="OrthoDB" id="9806164at2"/>
<evidence type="ECO:0000313" key="5">
    <source>
        <dbReference type="EMBL" id="TWF39116.1"/>
    </source>
</evidence>
<evidence type="ECO:0000313" key="6">
    <source>
        <dbReference type="Proteomes" id="UP000320811"/>
    </source>
</evidence>